<dbReference type="AlphaFoldDB" id="A0A1I3M7P4"/>
<dbReference type="Proteomes" id="UP000242763">
    <property type="component" value="Unassembled WGS sequence"/>
</dbReference>
<dbReference type="InterPro" id="IPR050330">
    <property type="entry name" value="Bact_OuterMem_StrucFunc"/>
</dbReference>
<evidence type="ECO:0000259" key="6">
    <source>
        <dbReference type="PROSITE" id="PS51123"/>
    </source>
</evidence>
<organism evidence="7 8">
    <name type="scientific">Aquamicrobium aerolatum DSM 21857</name>
    <dbReference type="NCBI Taxonomy" id="1121003"/>
    <lineage>
        <taxon>Bacteria</taxon>
        <taxon>Pseudomonadati</taxon>
        <taxon>Pseudomonadota</taxon>
        <taxon>Alphaproteobacteria</taxon>
        <taxon>Hyphomicrobiales</taxon>
        <taxon>Phyllobacteriaceae</taxon>
        <taxon>Aerobium</taxon>
    </lineage>
</organism>
<evidence type="ECO:0000256" key="3">
    <source>
        <dbReference type="ARBA" id="ARBA00023237"/>
    </source>
</evidence>
<dbReference type="CDD" id="cd07185">
    <property type="entry name" value="OmpA_C-like"/>
    <property type="match status" value="1"/>
</dbReference>
<dbReference type="SUPFAM" id="SSF103088">
    <property type="entry name" value="OmpA-like"/>
    <property type="match status" value="1"/>
</dbReference>
<dbReference type="RefSeq" id="WP_210185212.1">
    <property type="nucleotide sequence ID" value="NZ_FORF01000008.1"/>
</dbReference>
<feature type="signal peptide" evidence="5">
    <location>
        <begin position="1"/>
        <end position="27"/>
    </location>
</feature>
<evidence type="ECO:0000256" key="2">
    <source>
        <dbReference type="ARBA" id="ARBA00023136"/>
    </source>
</evidence>
<accession>A0A1I3M7P4</accession>
<dbReference type="PROSITE" id="PS51123">
    <property type="entry name" value="OMPA_2"/>
    <property type="match status" value="1"/>
</dbReference>
<dbReference type="GO" id="GO:0009279">
    <property type="term" value="C:cell outer membrane"/>
    <property type="evidence" value="ECO:0007669"/>
    <property type="project" value="UniProtKB-SubCell"/>
</dbReference>
<dbReference type="PRINTS" id="PR01021">
    <property type="entry name" value="OMPADOMAIN"/>
</dbReference>
<keyword evidence="8" id="KW-1185">Reference proteome</keyword>
<dbReference type="PROSITE" id="PS01068">
    <property type="entry name" value="OMPA_1"/>
    <property type="match status" value="1"/>
</dbReference>
<gene>
    <name evidence="7" type="ORF">SAMN03080618_01691</name>
</gene>
<feature type="chain" id="PRO_5017252570" evidence="5">
    <location>
        <begin position="28"/>
        <end position="204"/>
    </location>
</feature>
<dbReference type="Gene3D" id="3.30.1330.60">
    <property type="entry name" value="OmpA-like domain"/>
    <property type="match status" value="1"/>
</dbReference>
<protein>
    <submittedName>
        <fullName evidence="7">Outer membrane protein OmpA</fullName>
    </submittedName>
</protein>
<dbReference type="PANTHER" id="PTHR30329:SF21">
    <property type="entry name" value="LIPOPROTEIN YIAD-RELATED"/>
    <property type="match status" value="1"/>
</dbReference>
<evidence type="ECO:0000256" key="5">
    <source>
        <dbReference type="SAM" id="SignalP"/>
    </source>
</evidence>
<proteinExistence type="predicted"/>
<comment type="subcellular location">
    <subcellularLocation>
        <location evidence="1">Cell outer membrane</location>
    </subcellularLocation>
</comment>
<keyword evidence="3" id="KW-0998">Cell outer membrane</keyword>
<evidence type="ECO:0000256" key="4">
    <source>
        <dbReference type="PROSITE-ProRule" id="PRU00473"/>
    </source>
</evidence>
<dbReference type="PANTHER" id="PTHR30329">
    <property type="entry name" value="STATOR ELEMENT OF FLAGELLAR MOTOR COMPLEX"/>
    <property type="match status" value="1"/>
</dbReference>
<dbReference type="InterPro" id="IPR006664">
    <property type="entry name" value="OMP_bac"/>
</dbReference>
<name>A0A1I3M7P4_9HYPH</name>
<evidence type="ECO:0000256" key="1">
    <source>
        <dbReference type="ARBA" id="ARBA00004442"/>
    </source>
</evidence>
<dbReference type="EMBL" id="FORF01000008">
    <property type="protein sequence ID" value="SFI92716.1"/>
    <property type="molecule type" value="Genomic_DNA"/>
</dbReference>
<keyword evidence="2 4" id="KW-0472">Membrane</keyword>
<evidence type="ECO:0000313" key="7">
    <source>
        <dbReference type="EMBL" id="SFI92716.1"/>
    </source>
</evidence>
<keyword evidence="5" id="KW-0732">Signal</keyword>
<dbReference type="InterPro" id="IPR036737">
    <property type="entry name" value="OmpA-like_sf"/>
</dbReference>
<dbReference type="InterPro" id="IPR006690">
    <property type="entry name" value="OMPA-like_CS"/>
</dbReference>
<sequence>MAQRLNPQSGPILAVLATLFMPLPAGSAEQDSDSIRDLVPTVLELKATIQDMRSDVHDISEAARETIERSGDIKLRETKDNFVLSLASDILFAFDSFELSAEARDALNDVAKIVSTSSAGQITVLGHTDSKGTDSYNMELSQRRARSVADFLTAQGISKTRLVVEGRGEAEPIADNTRNGRDFPEGRAQNRRVEFVVPKSLLRN</sequence>
<feature type="domain" description="OmpA-like" evidence="6">
    <location>
        <begin position="79"/>
        <end position="201"/>
    </location>
</feature>
<dbReference type="InterPro" id="IPR006665">
    <property type="entry name" value="OmpA-like"/>
</dbReference>
<dbReference type="Pfam" id="PF00691">
    <property type="entry name" value="OmpA"/>
    <property type="match status" value="1"/>
</dbReference>
<dbReference type="STRING" id="1121003.SAMN03080618_01691"/>
<evidence type="ECO:0000313" key="8">
    <source>
        <dbReference type="Proteomes" id="UP000242763"/>
    </source>
</evidence>
<reference evidence="8" key="1">
    <citation type="submission" date="2016-10" db="EMBL/GenBank/DDBJ databases">
        <authorList>
            <person name="Varghese N."/>
            <person name="Submissions S."/>
        </authorList>
    </citation>
    <scope>NUCLEOTIDE SEQUENCE [LARGE SCALE GENOMIC DNA]</scope>
    <source>
        <strain evidence="8">DSM 21857</strain>
    </source>
</reference>